<keyword evidence="2" id="KW-1133">Transmembrane helix</keyword>
<dbReference type="RefSeq" id="WP_084563799.1">
    <property type="nucleotide sequence ID" value="NZ_FRXO01000001.1"/>
</dbReference>
<dbReference type="Gene3D" id="2.40.50.100">
    <property type="match status" value="1"/>
</dbReference>
<dbReference type="Gene3D" id="1.10.287.470">
    <property type="entry name" value="Helix hairpin bin"/>
    <property type="match status" value="1"/>
</dbReference>
<dbReference type="Proteomes" id="UP000186406">
    <property type="component" value="Unassembled WGS sequence"/>
</dbReference>
<evidence type="ECO:0000259" key="3">
    <source>
        <dbReference type="Pfam" id="PF25917"/>
    </source>
</evidence>
<dbReference type="Gene3D" id="2.40.30.170">
    <property type="match status" value="1"/>
</dbReference>
<evidence type="ECO:0000256" key="1">
    <source>
        <dbReference type="SAM" id="MobiDB-lite"/>
    </source>
</evidence>
<dbReference type="PANTHER" id="PTHR30386:SF24">
    <property type="entry name" value="MULTIDRUG RESISTANCE EFFLUX PUMP"/>
    <property type="match status" value="1"/>
</dbReference>
<dbReference type="GO" id="GO:0055085">
    <property type="term" value="P:transmembrane transport"/>
    <property type="evidence" value="ECO:0007669"/>
    <property type="project" value="InterPro"/>
</dbReference>
<feature type="compositionally biased region" description="Low complexity" evidence="1">
    <location>
        <begin position="36"/>
        <end position="48"/>
    </location>
</feature>
<dbReference type="SUPFAM" id="SSF111369">
    <property type="entry name" value="HlyD-like secretion proteins"/>
    <property type="match status" value="2"/>
</dbReference>
<feature type="domain" description="Multidrug resistance protein MdtA-like barrel-sandwich hybrid" evidence="3">
    <location>
        <begin position="98"/>
        <end position="294"/>
    </location>
</feature>
<dbReference type="InterPro" id="IPR050739">
    <property type="entry name" value="MFP"/>
</dbReference>
<organism evidence="5 6">
    <name type="scientific">Pseudoxanthobacter soli DSM 19599</name>
    <dbReference type="NCBI Taxonomy" id="1123029"/>
    <lineage>
        <taxon>Bacteria</taxon>
        <taxon>Pseudomonadati</taxon>
        <taxon>Pseudomonadota</taxon>
        <taxon>Alphaproteobacteria</taxon>
        <taxon>Hyphomicrobiales</taxon>
        <taxon>Segnochrobactraceae</taxon>
        <taxon>Pseudoxanthobacter</taxon>
    </lineage>
</organism>
<reference evidence="5 6" key="1">
    <citation type="submission" date="2016-12" db="EMBL/GenBank/DDBJ databases">
        <authorList>
            <person name="Song W.-J."/>
            <person name="Kurnit D.M."/>
        </authorList>
    </citation>
    <scope>NUCLEOTIDE SEQUENCE [LARGE SCALE GENOMIC DNA]</scope>
    <source>
        <strain evidence="5 6">DSM 19599</strain>
    </source>
</reference>
<feature type="region of interest" description="Disordered" evidence="1">
    <location>
        <begin position="1"/>
        <end position="48"/>
    </location>
</feature>
<keyword evidence="2" id="KW-0472">Membrane</keyword>
<protein>
    <submittedName>
        <fullName evidence="5">Membrane fusion protein, multidrug efflux system</fullName>
    </submittedName>
</protein>
<dbReference type="PANTHER" id="PTHR30386">
    <property type="entry name" value="MEMBRANE FUSION SUBUNIT OF EMRAB-TOLC MULTIDRUG EFFLUX PUMP"/>
    <property type="match status" value="1"/>
</dbReference>
<evidence type="ECO:0000259" key="4">
    <source>
        <dbReference type="Pfam" id="PF25963"/>
    </source>
</evidence>
<accession>A0A1M7Z852</accession>
<dbReference type="InterPro" id="IPR058625">
    <property type="entry name" value="MdtA-like_BSH"/>
</dbReference>
<feature type="compositionally biased region" description="Basic and acidic residues" evidence="1">
    <location>
        <begin position="26"/>
        <end position="35"/>
    </location>
</feature>
<keyword evidence="2" id="KW-0812">Transmembrane</keyword>
<dbReference type="Pfam" id="PF25963">
    <property type="entry name" value="Beta-barrel_AAEA"/>
    <property type="match status" value="1"/>
</dbReference>
<proteinExistence type="predicted"/>
<dbReference type="Pfam" id="PF25917">
    <property type="entry name" value="BSH_RND"/>
    <property type="match status" value="1"/>
</dbReference>
<dbReference type="AlphaFoldDB" id="A0A1M7Z852"/>
<evidence type="ECO:0000313" key="6">
    <source>
        <dbReference type="Proteomes" id="UP000186406"/>
    </source>
</evidence>
<feature type="transmembrane region" description="Helical" evidence="2">
    <location>
        <begin position="59"/>
        <end position="80"/>
    </location>
</feature>
<dbReference type="EMBL" id="FRXO01000001">
    <property type="protein sequence ID" value="SHO60886.1"/>
    <property type="molecule type" value="Genomic_DNA"/>
</dbReference>
<gene>
    <name evidence="5" type="ORF">SAMN02745172_00446</name>
</gene>
<name>A0A1M7Z852_9HYPH</name>
<evidence type="ECO:0000313" key="5">
    <source>
        <dbReference type="EMBL" id="SHO60886.1"/>
    </source>
</evidence>
<keyword evidence="6" id="KW-1185">Reference proteome</keyword>
<evidence type="ECO:0000256" key="2">
    <source>
        <dbReference type="SAM" id="Phobius"/>
    </source>
</evidence>
<dbReference type="InterPro" id="IPR058634">
    <property type="entry name" value="AaeA-lik-b-barrel"/>
</dbReference>
<feature type="domain" description="p-hydroxybenzoic acid efflux pump subunit AaeA-like beta-barrel" evidence="4">
    <location>
        <begin position="298"/>
        <end position="391"/>
    </location>
</feature>
<dbReference type="OrthoDB" id="9811754at2"/>
<sequence length="406" mass="42605">MNTIVKPADLDTRQPISTAQALADAPAERPPERPAEPSAAPPARNEAAGAKPRFRLGRLLRTAAAIGALGAAAVFGWQYWTVWRFEQSTDDAYVQADVVFIAPKVAGYLRTVNVEDNQPVKAGDVLATIDPRDYQAAVDQATADVAEASATIDSDKAQLQEQLAVIQEAQATITSDQAAATFADLNDKRFGTLARDGFGTLENAQQAASQTAQATAQIARDKAALLAAEKQVDTLDAAIEQAKATLAHNKAVLDQARLNLGYTVLRAPVDGVVGARTLRVGQYVQPGTDLLAVVPLQSTYIVANYKETQLAGVKPGQPVGIAIDTFPGVSVRGTVDSLAPASGEEFALLPPDNATGNFTKIVQRIPVKITIDRTDPLAGQLRPGMSVTTTIKVGGAPSAVTASHNG</sequence>
<dbReference type="STRING" id="1123029.SAMN02745172_00446"/>